<accession>A0A670IG66</accession>
<proteinExistence type="predicted"/>
<dbReference type="Proteomes" id="UP000472272">
    <property type="component" value="Chromosome 3"/>
</dbReference>
<protein>
    <submittedName>
        <fullName evidence="2">Uncharacterized protein</fullName>
    </submittedName>
</protein>
<dbReference type="Ensembl" id="ENSPMRT00000011754.1">
    <property type="protein sequence ID" value="ENSPMRP00000011005.1"/>
    <property type="gene ID" value="ENSPMRG00000007331.1"/>
</dbReference>
<feature type="region of interest" description="Disordered" evidence="1">
    <location>
        <begin position="74"/>
        <end position="111"/>
    </location>
</feature>
<evidence type="ECO:0000313" key="3">
    <source>
        <dbReference type="Proteomes" id="UP000472272"/>
    </source>
</evidence>
<reference evidence="2" key="3">
    <citation type="submission" date="2025-09" db="UniProtKB">
        <authorList>
            <consortium name="Ensembl"/>
        </authorList>
    </citation>
    <scope>IDENTIFICATION</scope>
</reference>
<reference evidence="2 3" key="1">
    <citation type="journal article" date="2019" name="Proc. Natl. Acad. Sci. U.S.A.">
        <title>Regulatory changes in pterin and carotenoid genes underlie balanced color polymorphisms in the wall lizard.</title>
        <authorList>
            <person name="Andrade P."/>
            <person name="Pinho C."/>
            <person name="Perez I de Lanuza G."/>
            <person name="Afonso S."/>
            <person name="Brejcha J."/>
            <person name="Rubin C.J."/>
            <person name="Wallerman O."/>
            <person name="Pereira P."/>
            <person name="Sabatino S.J."/>
            <person name="Bellati A."/>
            <person name="Pellitteri-Rosa D."/>
            <person name="Bosakova Z."/>
            <person name="Bunikis I."/>
            <person name="Carretero M.A."/>
            <person name="Feiner N."/>
            <person name="Marsik P."/>
            <person name="Pauperio F."/>
            <person name="Salvi D."/>
            <person name="Soler L."/>
            <person name="While G.M."/>
            <person name="Uller T."/>
            <person name="Font E."/>
            <person name="Andersson L."/>
            <person name="Carneiro M."/>
        </authorList>
    </citation>
    <scope>NUCLEOTIDE SEQUENCE</scope>
</reference>
<reference evidence="2" key="2">
    <citation type="submission" date="2025-08" db="UniProtKB">
        <authorList>
            <consortium name="Ensembl"/>
        </authorList>
    </citation>
    <scope>IDENTIFICATION</scope>
</reference>
<organism evidence="2 3">
    <name type="scientific">Podarcis muralis</name>
    <name type="common">Wall lizard</name>
    <name type="synonym">Lacerta muralis</name>
    <dbReference type="NCBI Taxonomy" id="64176"/>
    <lineage>
        <taxon>Eukaryota</taxon>
        <taxon>Metazoa</taxon>
        <taxon>Chordata</taxon>
        <taxon>Craniata</taxon>
        <taxon>Vertebrata</taxon>
        <taxon>Euteleostomi</taxon>
        <taxon>Lepidosauria</taxon>
        <taxon>Squamata</taxon>
        <taxon>Bifurcata</taxon>
        <taxon>Unidentata</taxon>
        <taxon>Episquamata</taxon>
        <taxon>Laterata</taxon>
        <taxon>Lacertibaenia</taxon>
        <taxon>Lacertidae</taxon>
        <taxon>Podarcis</taxon>
    </lineage>
</organism>
<name>A0A670IG66_PODMU</name>
<sequence length="111" mass="12049">NLKPLVQVLASRAGENMLALSSMWQPFRYLKLWAMLDPDQGALYKGIIMENYGGSCGCQTLGFPAKPWVPNAQCSDEMQTPGPRSAKKGERALPSPLSVKSSRAIASSPRP</sequence>
<dbReference type="AlphaFoldDB" id="A0A670IG66"/>
<evidence type="ECO:0000313" key="2">
    <source>
        <dbReference type="Ensembl" id="ENSPMRP00000011005.1"/>
    </source>
</evidence>
<keyword evidence="3" id="KW-1185">Reference proteome</keyword>
<evidence type="ECO:0000256" key="1">
    <source>
        <dbReference type="SAM" id="MobiDB-lite"/>
    </source>
</evidence>